<proteinExistence type="predicted"/>
<keyword evidence="4" id="KW-1185">Reference proteome</keyword>
<dbReference type="EMBL" id="CADIKM010000098">
    <property type="protein sequence ID" value="CAB3807328.1"/>
    <property type="molecule type" value="Genomic_DNA"/>
</dbReference>
<dbReference type="SUPFAM" id="SSF48317">
    <property type="entry name" value="Acid phosphatase/Vanadium-dependent haloperoxidase"/>
    <property type="match status" value="1"/>
</dbReference>
<dbReference type="Gene3D" id="1.20.144.10">
    <property type="entry name" value="Phosphatidic acid phosphatase type 2/haloperoxidase"/>
    <property type="match status" value="1"/>
</dbReference>
<evidence type="ECO:0000256" key="1">
    <source>
        <dbReference type="SAM" id="SignalP"/>
    </source>
</evidence>
<dbReference type="Pfam" id="PF01569">
    <property type="entry name" value="PAP2"/>
    <property type="match status" value="1"/>
</dbReference>
<feature type="signal peptide" evidence="1">
    <location>
        <begin position="1"/>
        <end position="27"/>
    </location>
</feature>
<feature type="chain" id="PRO_5028799950" description="Phosphatidic acid phosphatase type 2/haloperoxidase domain-containing protein" evidence="1">
    <location>
        <begin position="28"/>
        <end position="206"/>
    </location>
</feature>
<name>A0A6S7BNP5_9BURK</name>
<dbReference type="RefSeq" id="WP_175108396.1">
    <property type="nucleotide sequence ID" value="NZ_CADIKM010000098.1"/>
</dbReference>
<keyword evidence="1" id="KW-0732">Signal</keyword>
<protein>
    <recommendedName>
        <fullName evidence="2">Phosphatidic acid phosphatase type 2/haloperoxidase domain-containing protein</fullName>
    </recommendedName>
</protein>
<gene>
    <name evidence="3" type="ORF">LMG28138_05911</name>
</gene>
<dbReference type="InterPro" id="IPR000326">
    <property type="entry name" value="PAP2/HPO"/>
</dbReference>
<evidence type="ECO:0000259" key="2">
    <source>
        <dbReference type="Pfam" id="PF01569"/>
    </source>
</evidence>
<feature type="domain" description="Phosphatidic acid phosphatase type 2/haloperoxidase" evidence="2">
    <location>
        <begin position="93"/>
        <end position="187"/>
    </location>
</feature>
<accession>A0A6S7BNP5</accession>
<reference evidence="3 4" key="1">
    <citation type="submission" date="2020-04" db="EMBL/GenBank/DDBJ databases">
        <authorList>
            <person name="De Canck E."/>
        </authorList>
    </citation>
    <scope>NUCLEOTIDE SEQUENCE [LARGE SCALE GENOMIC DNA]</scope>
    <source>
        <strain evidence="3 4">LMG 28138</strain>
    </source>
</reference>
<organism evidence="3 4">
    <name type="scientific">Pararobbsia alpina</name>
    <dbReference type="NCBI Taxonomy" id="621374"/>
    <lineage>
        <taxon>Bacteria</taxon>
        <taxon>Pseudomonadati</taxon>
        <taxon>Pseudomonadota</taxon>
        <taxon>Betaproteobacteria</taxon>
        <taxon>Burkholderiales</taxon>
        <taxon>Burkholderiaceae</taxon>
        <taxon>Pararobbsia</taxon>
    </lineage>
</organism>
<dbReference type="AlphaFoldDB" id="A0A6S7BNP5"/>
<dbReference type="InterPro" id="IPR036938">
    <property type="entry name" value="PAP2/HPO_sf"/>
</dbReference>
<evidence type="ECO:0000313" key="4">
    <source>
        <dbReference type="Proteomes" id="UP000494115"/>
    </source>
</evidence>
<dbReference type="Proteomes" id="UP000494115">
    <property type="component" value="Unassembled WGS sequence"/>
</dbReference>
<evidence type="ECO:0000313" key="3">
    <source>
        <dbReference type="EMBL" id="CAB3807328.1"/>
    </source>
</evidence>
<sequence>MTSGIRLVVRRCGAAAITALTFSGAHAGGFDHELALDQSGIWNRNVQLALEYAVIATEVGGALWLGNENELGHTFWQTADASVISAVAAHGMQLAFGRQRPIAGQGPNQWFSGGHSFPSGEVTLQASFVTPFIVNYGRRDPWVWALEVLPLYDSIARMKSQAHWQTDVLAGWALGTAVGYWSTRWQTPLFVQILPHGLTVGFAKRF</sequence>